<comment type="caution">
    <text evidence="3">The sequence shown here is derived from an EMBL/GenBank/DDBJ whole genome shotgun (WGS) entry which is preliminary data.</text>
</comment>
<evidence type="ECO:0000313" key="5">
    <source>
        <dbReference type="Proteomes" id="UP000326364"/>
    </source>
</evidence>
<proteinExistence type="predicted"/>
<dbReference type="RefSeq" id="WP_150425460.1">
    <property type="nucleotide sequence ID" value="NZ_VYQA01000005.1"/>
</dbReference>
<name>A0A5J5I3L2_9SPHN</name>
<protein>
    <submittedName>
        <fullName evidence="3">Uncharacterized protein</fullName>
    </submittedName>
</protein>
<dbReference type="Proteomes" id="UP000325933">
    <property type="component" value="Unassembled WGS sequence"/>
</dbReference>
<accession>A0A5J5I3L2</accession>
<evidence type="ECO:0000313" key="2">
    <source>
        <dbReference type="EMBL" id="KAA9018276.1"/>
    </source>
</evidence>
<gene>
    <name evidence="3" type="ORF">F4U95_09145</name>
    <name evidence="2" type="ORF">F4U96_09195</name>
</gene>
<feature type="transmembrane region" description="Helical" evidence="1">
    <location>
        <begin position="175"/>
        <end position="193"/>
    </location>
</feature>
<dbReference type="AlphaFoldDB" id="A0A5J5I3L2"/>
<keyword evidence="1" id="KW-0812">Transmembrane</keyword>
<evidence type="ECO:0000313" key="4">
    <source>
        <dbReference type="Proteomes" id="UP000325933"/>
    </source>
</evidence>
<keyword evidence="1" id="KW-0472">Membrane</keyword>
<sequence length="215" mass="23763">MNDVELAEHQLLVSLFIDYHVNNGRWFDRALAASDYNVSISEHLFSSLSYSFQKRGWTEVTEWNDQGDLKAATAIRPDAYAEVQSQILRSLDADTFLVDAATKRITTDAQDIDEKLIPCSEGWWLATIGPKAVKAEPSPVASHPAVNHAGRDIYNGPVTMTNKDAAQSADGWTRWGVYIAIAGLALSAAVWYFSADFPLKLKPAEAQIDPANVRH</sequence>
<evidence type="ECO:0000256" key="1">
    <source>
        <dbReference type="SAM" id="Phobius"/>
    </source>
</evidence>
<keyword evidence="5" id="KW-1185">Reference proteome</keyword>
<dbReference type="Proteomes" id="UP000326364">
    <property type="component" value="Unassembled WGS sequence"/>
</dbReference>
<dbReference type="EMBL" id="VYQB01000005">
    <property type="protein sequence ID" value="KAA9018276.1"/>
    <property type="molecule type" value="Genomic_DNA"/>
</dbReference>
<organism evidence="3 4">
    <name type="scientific">Sphingobium limneticum</name>
    <dbReference type="NCBI Taxonomy" id="1007511"/>
    <lineage>
        <taxon>Bacteria</taxon>
        <taxon>Pseudomonadati</taxon>
        <taxon>Pseudomonadota</taxon>
        <taxon>Alphaproteobacteria</taxon>
        <taxon>Sphingomonadales</taxon>
        <taxon>Sphingomonadaceae</taxon>
        <taxon>Sphingobium</taxon>
    </lineage>
</organism>
<evidence type="ECO:0000313" key="3">
    <source>
        <dbReference type="EMBL" id="KAA9030912.1"/>
    </source>
</evidence>
<reference evidence="4 5" key="1">
    <citation type="submission" date="2019-09" db="EMBL/GenBank/DDBJ databases">
        <authorList>
            <person name="Feng G."/>
        </authorList>
    </citation>
    <scope>NUCLEOTIDE SEQUENCE [LARGE SCALE GENOMIC DNA]</scope>
    <source>
        <strain evidence="3 4">KACC 19283</strain>
        <strain evidence="2 5">KACC 19284</strain>
    </source>
</reference>
<dbReference type="EMBL" id="VYQA01000005">
    <property type="protein sequence ID" value="KAA9030912.1"/>
    <property type="molecule type" value="Genomic_DNA"/>
</dbReference>
<keyword evidence="1" id="KW-1133">Transmembrane helix</keyword>